<protein>
    <submittedName>
        <fullName evidence="2">Macrophage expressed protein 1-like protein</fullName>
    </submittedName>
</protein>
<dbReference type="InterPro" id="IPR039707">
    <property type="entry name" value="MPEG1"/>
</dbReference>
<dbReference type="GO" id="GO:0002250">
    <property type="term" value="P:adaptive immune response"/>
    <property type="evidence" value="ECO:0007669"/>
    <property type="project" value="UniProtKB-KW"/>
</dbReference>
<evidence type="ECO:0000313" key="3">
    <source>
        <dbReference type="Proteomes" id="UP000735302"/>
    </source>
</evidence>
<evidence type="ECO:0000259" key="1">
    <source>
        <dbReference type="Pfam" id="PF01823"/>
    </source>
</evidence>
<dbReference type="AlphaFoldDB" id="A0AAV4BYA9"/>
<evidence type="ECO:0000313" key="2">
    <source>
        <dbReference type="EMBL" id="GFO28136.1"/>
    </source>
</evidence>
<organism evidence="2 3">
    <name type="scientific">Plakobranchus ocellatus</name>
    <dbReference type="NCBI Taxonomy" id="259542"/>
    <lineage>
        <taxon>Eukaryota</taxon>
        <taxon>Metazoa</taxon>
        <taxon>Spiralia</taxon>
        <taxon>Lophotrochozoa</taxon>
        <taxon>Mollusca</taxon>
        <taxon>Gastropoda</taxon>
        <taxon>Heterobranchia</taxon>
        <taxon>Euthyneura</taxon>
        <taxon>Panpulmonata</taxon>
        <taxon>Sacoglossa</taxon>
        <taxon>Placobranchoidea</taxon>
        <taxon>Plakobranchidae</taxon>
        <taxon>Plakobranchus</taxon>
    </lineage>
</organism>
<reference evidence="2 3" key="1">
    <citation type="journal article" date="2021" name="Elife">
        <title>Chloroplast acquisition without the gene transfer in kleptoplastic sea slugs, Plakobranchus ocellatus.</title>
        <authorList>
            <person name="Maeda T."/>
            <person name="Takahashi S."/>
            <person name="Yoshida T."/>
            <person name="Shimamura S."/>
            <person name="Takaki Y."/>
            <person name="Nagai Y."/>
            <person name="Toyoda A."/>
            <person name="Suzuki Y."/>
            <person name="Arimoto A."/>
            <person name="Ishii H."/>
            <person name="Satoh N."/>
            <person name="Nishiyama T."/>
            <person name="Hasebe M."/>
            <person name="Maruyama T."/>
            <person name="Minagawa J."/>
            <person name="Obokata J."/>
            <person name="Shigenobu S."/>
        </authorList>
    </citation>
    <scope>NUCLEOTIDE SEQUENCE [LARGE SCALE GENOMIC DNA]</scope>
</reference>
<dbReference type="GO" id="GO:0045087">
    <property type="term" value="P:innate immune response"/>
    <property type="evidence" value="ECO:0007669"/>
    <property type="project" value="UniProtKB-KW"/>
</dbReference>
<sequence>MCCKILPGSGWDNLRNTEAGMVLSHNFSLCRTTEDQRYLIPDWTFVLPTQTSTVNNYAEVIDNWTNYKSVTADSMNMGSEFDELFDISGRFSRDQEEAKTRMIDEKTITMRVQRRFVEYKAIADPDMPLSRTFRLRLLTIAQMLESGDAKQARCSLNYITLSLYCLVTVLSPFWSLRSPINGRLGIPIIYPCGHYPVSGDLTSRTLARFSAHIIARYLSQKLVKDFGTHVIVVVEAGAVWMKEDSINEYIKSVTRYSKPLLKAVGGASLETGIGSFEFNGAGSNLDQSNFNSSYMSNRSDSTIKSFGGDLRGMVKEAVQIYYKMNTYPGCTDRNAVNFSPQANADDGSCRRSGERPAAANDVIRFGGVYQTCNSSDPEADELCSGLRLINPSTGAFSCPIGYETIPLYSNVRHLYGLTRECVSCYLGMASCCQDSLKPIYVKYETFWCLFVDYLHEADLIAFPGFAFGGTYTSHIANPVTSSKACPLFFLPLTIGEDINICVSDILDQKTSDALPFAGFFSCRAGEKQTMIIHHFLN</sequence>
<feature type="domain" description="MACPF" evidence="1">
    <location>
        <begin position="98"/>
        <end position="310"/>
    </location>
</feature>
<proteinExistence type="predicted"/>
<comment type="caution">
    <text evidence="2">The sequence shown here is derived from an EMBL/GenBank/DDBJ whole genome shotgun (WGS) entry which is preliminary data.</text>
</comment>
<dbReference type="EMBL" id="BLXT01006003">
    <property type="protein sequence ID" value="GFO28136.1"/>
    <property type="molecule type" value="Genomic_DNA"/>
</dbReference>
<gene>
    <name evidence="2" type="ORF">PoB_005464100</name>
</gene>
<dbReference type="GO" id="GO:0030670">
    <property type="term" value="C:phagocytic vesicle membrane"/>
    <property type="evidence" value="ECO:0007669"/>
    <property type="project" value="UniProtKB-SubCell"/>
</dbReference>
<accession>A0AAV4BYA9</accession>
<dbReference type="InterPro" id="IPR020864">
    <property type="entry name" value="MACPF"/>
</dbReference>
<dbReference type="PANTHER" id="PTHR31463">
    <property type="entry name" value="MACROPHAGE-EXPRESSED GENE 1 PROTEIN"/>
    <property type="match status" value="1"/>
</dbReference>
<name>A0AAV4BYA9_9GAST</name>
<dbReference type="Proteomes" id="UP000735302">
    <property type="component" value="Unassembled WGS sequence"/>
</dbReference>
<dbReference type="PANTHER" id="PTHR31463:SF1">
    <property type="entry name" value="MACROPHAGE-EXPRESSED GENE 1 PROTEIN"/>
    <property type="match status" value="1"/>
</dbReference>
<keyword evidence="3" id="KW-1185">Reference proteome</keyword>
<dbReference type="Pfam" id="PF01823">
    <property type="entry name" value="MACPF"/>
    <property type="match status" value="1"/>
</dbReference>